<dbReference type="PROSITE" id="PS50001">
    <property type="entry name" value="SH2"/>
    <property type="match status" value="1"/>
</dbReference>
<dbReference type="GO" id="GO:0004715">
    <property type="term" value="F:non-membrane spanning protein tyrosine kinase activity"/>
    <property type="evidence" value="ECO:0007669"/>
    <property type="project" value="UniProtKB-EC"/>
</dbReference>
<proteinExistence type="predicted"/>
<dbReference type="InterPro" id="IPR008266">
    <property type="entry name" value="Tyr_kinase_AS"/>
</dbReference>
<accession>A0A7E4V9Q7</accession>
<evidence type="ECO:0000256" key="2">
    <source>
        <dbReference type="ARBA" id="ARBA00022679"/>
    </source>
</evidence>
<feature type="domain" description="SH2" evidence="10">
    <location>
        <begin position="108"/>
        <end position="210"/>
    </location>
</feature>
<keyword evidence="5" id="KW-0067">ATP-binding</keyword>
<feature type="compositionally biased region" description="Basic and acidic residues" evidence="9">
    <location>
        <begin position="611"/>
        <end position="621"/>
    </location>
</feature>
<dbReference type="InterPro" id="IPR011009">
    <property type="entry name" value="Kinase-like_dom_sf"/>
</dbReference>
<evidence type="ECO:0000256" key="3">
    <source>
        <dbReference type="ARBA" id="ARBA00022741"/>
    </source>
</evidence>
<dbReference type="WBParaSite" id="Pan_g18263.t1">
    <property type="protein sequence ID" value="Pan_g18263.t1"/>
    <property type="gene ID" value="Pan_g18263"/>
</dbReference>
<reference evidence="13" key="2">
    <citation type="submission" date="2020-10" db="UniProtKB">
        <authorList>
            <consortium name="WormBaseParasite"/>
        </authorList>
    </citation>
    <scope>IDENTIFICATION</scope>
</reference>
<evidence type="ECO:0000259" key="11">
    <source>
        <dbReference type="PROSITE" id="PS50011"/>
    </source>
</evidence>
<feature type="compositionally biased region" description="Low complexity" evidence="9">
    <location>
        <begin position="35"/>
        <end position="51"/>
    </location>
</feature>
<dbReference type="AlphaFoldDB" id="A0A7E4V9Q7"/>
<dbReference type="GO" id="GO:0005524">
    <property type="term" value="F:ATP binding"/>
    <property type="evidence" value="ECO:0007669"/>
    <property type="project" value="UniProtKB-KW"/>
</dbReference>
<dbReference type="InterPro" id="IPR050198">
    <property type="entry name" value="Non-receptor_tyrosine_kinases"/>
</dbReference>
<comment type="catalytic activity">
    <reaction evidence="7">
        <text>L-tyrosyl-[protein] + ATP = O-phospho-L-tyrosyl-[protein] + ADP + H(+)</text>
        <dbReference type="Rhea" id="RHEA:10596"/>
        <dbReference type="Rhea" id="RHEA-COMP:10136"/>
        <dbReference type="Rhea" id="RHEA-COMP:20101"/>
        <dbReference type="ChEBI" id="CHEBI:15378"/>
        <dbReference type="ChEBI" id="CHEBI:30616"/>
        <dbReference type="ChEBI" id="CHEBI:46858"/>
        <dbReference type="ChEBI" id="CHEBI:61978"/>
        <dbReference type="ChEBI" id="CHEBI:456216"/>
        <dbReference type="EC" id="2.7.10.2"/>
    </reaction>
</comment>
<evidence type="ECO:0000259" key="10">
    <source>
        <dbReference type="PROSITE" id="PS50001"/>
    </source>
</evidence>
<evidence type="ECO:0000256" key="1">
    <source>
        <dbReference type="ARBA" id="ARBA00011903"/>
    </source>
</evidence>
<evidence type="ECO:0000313" key="13">
    <source>
        <dbReference type="WBParaSite" id="Pan_g18263.t1"/>
    </source>
</evidence>
<keyword evidence="4" id="KW-0418">Kinase</keyword>
<sequence length="734" mass="80940">MADPNNAPHPPGIQPPLGQGSAPGQPGIGQLQVGQQLTGPQNPQQQPSSPNGGNGGPGSNEGQPSMLTNNAAVIAALLGKCDFPKNKMLMNYTDEVNRRGHKLEAQQWYLGMLNGSDVAPYLKKIGEFGIHATDQQGGAVKLMLTVKGANAFYHLDLTFDARGRGWTVAPMCKLSRFHKTVIDLVEFHKTTPLPNCAERICLIDSMTRPKWFLKHDNVTFEKSDLLGRGNFCEVYRGKLEKRTTIAIKVCHANWRYTSDVVSISTNVKEQQARDALIKEGYVMSRIRHPNVIAFYGICCDHPPIMIALELCPGDSLLRHLVNLKEAITVGERIKFLVEAAEGMAFLQKNELVHRDLAARNCLISKFGKVKIADFGLSKLVSQLAGEQWLNQQIPVRWMAPETLKPQPEYSIKSDVWAFGILMYEVFNYGEKPWPDWENKRIATHIRRCQMPDLSAATPIQIKQLVADLWKLNPGDRPDFAAILKRINDIQTAFPAPRPQFCTTSRIKGVTVLSAAEMEVLQENSEDIQLEVVTSTFSQPSAGPVDFPPSVHGNVIERQPMPPPPPAQGQQAGTVASPTPQGRAKPPKEPTIEETIPPGESNKKKKGRKKNRDATRDTHEEAPPNGPPNNGQSAGIKKKKKKPGAAGGVSVDQTTVDDKESRTVEENSNTDPDQNETTQDKPNVPANPASPVQKKKKVKTATKNNPTRQRGEKKPGSGKFRTKNTDPNNNIRLKK</sequence>
<dbReference type="InterPro" id="IPR001245">
    <property type="entry name" value="Ser-Thr/Tyr_kinase_cat_dom"/>
</dbReference>
<evidence type="ECO:0000256" key="5">
    <source>
        <dbReference type="ARBA" id="ARBA00022840"/>
    </source>
</evidence>
<keyword evidence="6" id="KW-0829">Tyrosine-protein kinase</keyword>
<dbReference type="PROSITE" id="PS00109">
    <property type="entry name" value="PROTEIN_KINASE_TYR"/>
    <property type="match status" value="1"/>
</dbReference>
<dbReference type="Gene3D" id="3.30.505.10">
    <property type="entry name" value="SH2 domain"/>
    <property type="match status" value="1"/>
</dbReference>
<feature type="region of interest" description="Disordered" evidence="9">
    <location>
        <begin position="537"/>
        <end position="734"/>
    </location>
</feature>
<evidence type="ECO:0000313" key="12">
    <source>
        <dbReference type="Proteomes" id="UP000492821"/>
    </source>
</evidence>
<dbReference type="InterPro" id="IPR020635">
    <property type="entry name" value="Tyr_kinase_cat_dom"/>
</dbReference>
<dbReference type="EC" id="2.7.10.2" evidence="1"/>
<keyword evidence="12" id="KW-1185">Reference proteome</keyword>
<dbReference type="InterPro" id="IPR000719">
    <property type="entry name" value="Prot_kinase_dom"/>
</dbReference>
<dbReference type="SMART" id="SM00219">
    <property type="entry name" value="TyrKc"/>
    <property type="match status" value="1"/>
</dbReference>
<keyword evidence="3" id="KW-0547">Nucleotide-binding</keyword>
<dbReference type="InterPro" id="IPR036860">
    <property type="entry name" value="SH2_dom_sf"/>
</dbReference>
<evidence type="ECO:0000256" key="7">
    <source>
        <dbReference type="ARBA" id="ARBA00051245"/>
    </source>
</evidence>
<dbReference type="Pfam" id="PF07714">
    <property type="entry name" value="PK_Tyr_Ser-Thr"/>
    <property type="match status" value="1"/>
</dbReference>
<organism evidence="12 13">
    <name type="scientific">Panagrellus redivivus</name>
    <name type="common">Microworm</name>
    <dbReference type="NCBI Taxonomy" id="6233"/>
    <lineage>
        <taxon>Eukaryota</taxon>
        <taxon>Metazoa</taxon>
        <taxon>Ecdysozoa</taxon>
        <taxon>Nematoda</taxon>
        <taxon>Chromadorea</taxon>
        <taxon>Rhabditida</taxon>
        <taxon>Tylenchina</taxon>
        <taxon>Panagrolaimomorpha</taxon>
        <taxon>Panagrolaimoidea</taxon>
        <taxon>Panagrolaimidae</taxon>
        <taxon>Panagrellus</taxon>
    </lineage>
</organism>
<feature type="compositionally biased region" description="Polar residues" evidence="9">
    <location>
        <begin position="665"/>
        <end position="680"/>
    </location>
</feature>
<protein>
    <recommendedName>
        <fullName evidence="1">non-specific protein-tyrosine kinase</fullName>
        <ecNumber evidence="1">2.7.10.2</ecNumber>
    </recommendedName>
</protein>
<evidence type="ECO:0000256" key="8">
    <source>
        <dbReference type="PROSITE-ProRule" id="PRU00191"/>
    </source>
</evidence>
<dbReference type="PANTHER" id="PTHR24418">
    <property type="entry name" value="TYROSINE-PROTEIN KINASE"/>
    <property type="match status" value="1"/>
</dbReference>
<evidence type="ECO:0000256" key="6">
    <source>
        <dbReference type="ARBA" id="ARBA00023137"/>
    </source>
</evidence>
<keyword evidence="2" id="KW-0808">Transferase</keyword>
<feature type="compositionally biased region" description="Basic and acidic residues" evidence="9">
    <location>
        <begin position="655"/>
        <end position="664"/>
    </location>
</feature>
<dbReference type="InterPro" id="IPR000980">
    <property type="entry name" value="SH2"/>
</dbReference>
<reference evidence="12" key="1">
    <citation type="journal article" date="2013" name="Genetics">
        <title>The draft genome and transcriptome of Panagrellus redivivus are shaped by the harsh demands of a free-living lifestyle.</title>
        <authorList>
            <person name="Srinivasan J."/>
            <person name="Dillman A.R."/>
            <person name="Macchietto M.G."/>
            <person name="Heikkinen L."/>
            <person name="Lakso M."/>
            <person name="Fracchia K.M."/>
            <person name="Antoshechkin I."/>
            <person name="Mortazavi A."/>
            <person name="Wong G."/>
            <person name="Sternberg P.W."/>
        </authorList>
    </citation>
    <scope>NUCLEOTIDE SEQUENCE [LARGE SCALE GENOMIC DNA]</scope>
    <source>
        <strain evidence="12">MT8872</strain>
    </source>
</reference>
<keyword evidence="8" id="KW-0727">SH2 domain</keyword>
<dbReference type="Proteomes" id="UP000492821">
    <property type="component" value="Unassembled WGS sequence"/>
</dbReference>
<feature type="region of interest" description="Disordered" evidence="9">
    <location>
        <begin position="1"/>
        <end position="66"/>
    </location>
</feature>
<dbReference type="SUPFAM" id="SSF56112">
    <property type="entry name" value="Protein kinase-like (PK-like)"/>
    <property type="match status" value="1"/>
</dbReference>
<dbReference type="PROSITE" id="PS50011">
    <property type="entry name" value="PROTEIN_KINASE_DOM"/>
    <property type="match status" value="1"/>
</dbReference>
<dbReference type="SUPFAM" id="SSF55550">
    <property type="entry name" value="SH2 domain"/>
    <property type="match status" value="1"/>
</dbReference>
<feature type="compositionally biased region" description="Polar residues" evidence="9">
    <location>
        <begin position="724"/>
        <end position="734"/>
    </location>
</feature>
<dbReference type="CDD" id="cd00192">
    <property type="entry name" value="PTKc"/>
    <property type="match status" value="1"/>
</dbReference>
<evidence type="ECO:0000256" key="4">
    <source>
        <dbReference type="ARBA" id="ARBA00022777"/>
    </source>
</evidence>
<feature type="domain" description="Protein kinase" evidence="11">
    <location>
        <begin position="220"/>
        <end position="493"/>
    </location>
</feature>
<name>A0A7E4V9Q7_PANRE</name>
<dbReference type="Gene3D" id="1.10.510.10">
    <property type="entry name" value="Transferase(Phosphotransferase) domain 1"/>
    <property type="match status" value="1"/>
</dbReference>
<evidence type="ECO:0000256" key="9">
    <source>
        <dbReference type="SAM" id="MobiDB-lite"/>
    </source>
</evidence>
<dbReference type="PRINTS" id="PR00109">
    <property type="entry name" value="TYRKINASE"/>
</dbReference>